<evidence type="ECO:0000256" key="7">
    <source>
        <dbReference type="ARBA" id="ARBA00037305"/>
    </source>
</evidence>
<keyword evidence="4" id="KW-0413">Isomerase</keyword>
<evidence type="ECO:0000256" key="13">
    <source>
        <dbReference type="ARBA" id="ARBA00042844"/>
    </source>
</evidence>
<evidence type="ECO:0000256" key="12">
    <source>
        <dbReference type="ARBA" id="ARBA00042372"/>
    </source>
</evidence>
<name>A0A0M2VCH6_9GAMM</name>
<evidence type="ECO:0000256" key="11">
    <source>
        <dbReference type="ARBA" id="ARBA00041266"/>
    </source>
</evidence>
<dbReference type="PANTHER" id="PTHR21600">
    <property type="entry name" value="MITOCHONDRIAL RNA PSEUDOURIDINE SYNTHASE"/>
    <property type="match status" value="1"/>
</dbReference>
<keyword evidence="2" id="KW-0698">rRNA processing</keyword>
<keyword evidence="3" id="KW-0819">tRNA processing</keyword>
<dbReference type="InterPro" id="IPR050188">
    <property type="entry name" value="RluA_PseudoU_synthase"/>
</dbReference>
<dbReference type="GO" id="GO:0160151">
    <property type="term" value="F:tRNA pseudouridine(32) synthase activity"/>
    <property type="evidence" value="ECO:0007669"/>
    <property type="project" value="UniProtKB-EC"/>
</dbReference>
<dbReference type="CDD" id="cd02869">
    <property type="entry name" value="PseudoU_synth_RluA_like"/>
    <property type="match status" value="1"/>
</dbReference>
<dbReference type="EMBL" id="LAHO01000002">
    <property type="protein sequence ID" value="KKO46828.1"/>
    <property type="molecule type" value="Genomic_DNA"/>
</dbReference>
<organism evidence="17 18">
    <name type="scientific">Arsukibacterium ikkense</name>
    <dbReference type="NCBI Taxonomy" id="336831"/>
    <lineage>
        <taxon>Bacteria</taxon>
        <taxon>Pseudomonadati</taxon>
        <taxon>Pseudomonadota</taxon>
        <taxon>Gammaproteobacteria</taxon>
        <taxon>Chromatiales</taxon>
        <taxon>Chromatiaceae</taxon>
        <taxon>Arsukibacterium</taxon>
    </lineage>
</organism>
<evidence type="ECO:0000259" key="16">
    <source>
        <dbReference type="Pfam" id="PF00849"/>
    </source>
</evidence>
<comment type="function">
    <text evidence="7">Dual specificity enzyme that catalyzes the synthesis of pseudouridine from uracil-746 in 23S ribosomal RNA and from uracil-32 in the anticodon stem and loop of transfer RNAs.</text>
</comment>
<dbReference type="OrthoDB" id="9807829at2"/>
<evidence type="ECO:0000256" key="9">
    <source>
        <dbReference type="ARBA" id="ARBA00038945"/>
    </source>
</evidence>
<dbReference type="EC" id="5.4.99.28" evidence="8"/>
<comment type="similarity">
    <text evidence="1">Belongs to the pseudouridine synthase RluA family.</text>
</comment>
<feature type="domain" description="Pseudouridine synthase RsuA/RluA-like" evidence="16">
    <location>
        <begin position="23"/>
        <end position="168"/>
    </location>
</feature>
<evidence type="ECO:0000256" key="1">
    <source>
        <dbReference type="ARBA" id="ARBA00010876"/>
    </source>
</evidence>
<dbReference type="InterPro" id="IPR006145">
    <property type="entry name" value="PsdUridine_synth_RsuA/RluA"/>
</dbReference>
<accession>A0A0M2VCH6</accession>
<comment type="catalytic activity">
    <reaction evidence="6">
        <text>uridine(746) in 23S rRNA = pseudouridine(746) in 23S rRNA</text>
        <dbReference type="Rhea" id="RHEA:42548"/>
        <dbReference type="Rhea" id="RHEA-COMP:10109"/>
        <dbReference type="Rhea" id="RHEA-COMP:10110"/>
        <dbReference type="ChEBI" id="CHEBI:65314"/>
        <dbReference type="ChEBI" id="CHEBI:65315"/>
        <dbReference type="EC" id="5.4.99.29"/>
    </reaction>
</comment>
<evidence type="ECO:0000256" key="14">
    <source>
        <dbReference type="ARBA" id="ARBA00042883"/>
    </source>
</evidence>
<sequence length="239" mass="26718">MTNTFTYQPPTEPWLDILYQDKDIIVLNKPSGLLTNPGRGPALADSLFSRVKAEFALAQLVHRLDLSTSGVVVIALRRKAERELKRQFAERLVKKRYLAVVAGRLHTSSGSIDYPLAVDPEQPPRQKVCYQHGKAALTQYRVLQQLASSALVELSPVTGRSHQLRLHMLTLGHAILGDAFYAPPQILAAAPRLLLHAASLQLQHPYSTEPLEFSADTDFVSSSGQLKWPIENYLLPHRW</sequence>
<evidence type="ECO:0000256" key="2">
    <source>
        <dbReference type="ARBA" id="ARBA00022552"/>
    </source>
</evidence>
<dbReference type="Proteomes" id="UP000034228">
    <property type="component" value="Unassembled WGS sequence"/>
</dbReference>
<protein>
    <recommendedName>
        <fullName evidence="10">Dual-specificity RNA pseudouridine synthase RluA</fullName>
        <ecNumber evidence="8">5.4.99.28</ecNumber>
        <ecNumber evidence="9">5.4.99.29</ecNumber>
    </recommendedName>
    <alternativeName>
        <fullName evidence="11">23S rRNA pseudouridine(746) synthase</fullName>
    </alternativeName>
    <alternativeName>
        <fullName evidence="14">Ribosomal large subunit pseudouridine synthase A</fullName>
    </alternativeName>
    <alternativeName>
        <fullName evidence="13">rRNA pseudouridylate synthase A</fullName>
    </alternativeName>
    <alternativeName>
        <fullName evidence="15">rRNA-uridine isomerase A</fullName>
    </alternativeName>
    <alternativeName>
        <fullName evidence="12">tRNA pseudouridine(32) synthase</fullName>
    </alternativeName>
</protein>
<dbReference type="SUPFAM" id="SSF55120">
    <property type="entry name" value="Pseudouridine synthase"/>
    <property type="match status" value="1"/>
</dbReference>
<dbReference type="GO" id="GO:0000455">
    <property type="term" value="P:enzyme-directed rRNA pseudouridine synthesis"/>
    <property type="evidence" value="ECO:0007669"/>
    <property type="project" value="TreeGrafter"/>
</dbReference>
<dbReference type="GO" id="GO:0008033">
    <property type="term" value="P:tRNA processing"/>
    <property type="evidence" value="ECO:0007669"/>
    <property type="project" value="UniProtKB-KW"/>
</dbReference>
<evidence type="ECO:0000313" key="18">
    <source>
        <dbReference type="Proteomes" id="UP000034228"/>
    </source>
</evidence>
<reference evidence="17 18" key="1">
    <citation type="submission" date="2015-03" db="EMBL/GenBank/DDBJ databases">
        <title>Draft genome sequences of two protease-producing strains of Arsukibacterium isolated from two cold and alkaline environments.</title>
        <authorList>
            <person name="Lylloff J.E."/>
            <person name="Skov L.B."/>
            <person name="Jepsen M."/>
            <person name="Hallin P.F."/>
            <person name="Sorensen S.J."/>
            <person name="Stougaard P."/>
            <person name="Glaring M.A."/>
        </authorList>
    </citation>
    <scope>NUCLEOTIDE SEQUENCE [LARGE SCALE GENOMIC DNA]</scope>
    <source>
        <strain evidence="17 18">GCM72</strain>
    </source>
</reference>
<dbReference type="InterPro" id="IPR006224">
    <property type="entry name" value="PsdUridine_synth_RluA-like_CS"/>
</dbReference>
<dbReference type="PANTHER" id="PTHR21600:SF91">
    <property type="entry name" value="DUAL-SPECIFICITY RNA PSEUDOURIDINE SYNTHASE RLUA"/>
    <property type="match status" value="1"/>
</dbReference>
<evidence type="ECO:0000256" key="4">
    <source>
        <dbReference type="ARBA" id="ARBA00023235"/>
    </source>
</evidence>
<evidence type="ECO:0000256" key="8">
    <source>
        <dbReference type="ARBA" id="ARBA00038944"/>
    </source>
</evidence>
<evidence type="ECO:0000256" key="15">
    <source>
        <dbReference type="ARBA" id="ARBA00043143"/>
    </source>
</evidence>
<dbReference type="PROSITE" id="PS01129">
    <property type="entry name" value="PSI_RLU"/>
    <property type="match status" value="1"/>
</dbReference>
<keyword evidence="18" id="KW-1185">Reference proteome</keyword>
<dbReference type="PATRIC" id="fig|336831.14.peg.3652"/>
<dbReference type="Gene3D" id="3.30.2350.10">
    <property type="entry name" value="Pseudouridine synthase"/>
    <property type="match status" value="1"/>
</dbReference>
<comment type="catalytic activity">
    <reaction evidence="5">
        <text>uridine(32) in tRNA = pseudouridine(32) in tRNA</text>
        <dbReference type="Rhea" id="RHEA:42544"/>
        <dbReference type="Rhea" id="RHEA-COMP:10107"/>
        <dbReference type="Rhea" id="RHEA-COMP:10108"/>
        <dbReference type="ChEBI" id="CHEBI:65314"/>
        <dbReference type="ChEBI" id="CHEBI:65315"/>
        <dbReference type="EC" id="5.4.99.28"/>
    </reaction>
</comment>
<evidence type="ECO:0000256" key="3">
    <source>
        <dbReference type="ARBA" id="ARBA00022694"/>
    </source>
</evidence>
<dbReference type="AlphaFoldDB" id="A0A0M2VCH6"/>
<evidence type="ECO:0000313" key="17">
    <source>
        <dbReference type="EMBL" id="KKO46828.1"/>
    </source>
</evidence>
<dbReference type="GO" id="GO:0003723">
    <property type="term" value="F:RNA binding"/>
    <property type="evidence" value="ECO:0007669"/>
    <property type="project" value="InterPro"/>
</dbReference>
<proteinExistence type="inferred from homology"/>
<dbReference type="InterPro" id="IPR020103">
    <property type="entry name" value="PsdUridine_synth_cat_dom_sf"/>
</dbReference>
<evidence type="ECO:0000256" key="10">
    <source>
        <dbReference type="ARBA" id="ARBA00039988"/>
    </source>
</evidence>
<dbReference type="Pfam" id="PF00849">
    <property type="entry name" value="PseudoU_synth_2"/>
    <property type="match status" value="1"/>
</dbReference>
<comment type="caution">
    <text evidence="17">The sequence shown here is derived from an EMBL/GenBank/DDBJ whole genome shotgun (WGS) entry which is preliminary data.</text>
</comment>
<dbReference type="GO" id="GO:0160142">
    <property type="term" value="F:23S rRNA pseudouridine(746) synthase activity"/>
    <property type="evidence" value="ECO:0007669"/>
    <property type="project" value="UniProtKB-EC"/>
</dbReference>
<dbReference type="STRING" id="336831.WG68_02465"/>
<gene>
    <name evidence="17" type="ORF">WG68_02465</name>
</gene>
<dbReference type="EC" id="5.4.99.29" evidence="9"/>
<evidence type="ECO:0000256" key="6">
    <source>
        <dbReference type="ARBA" id="ARBA00036916"/>
    </source>
</evidence>
<dbReference type="RefSeq" id="WP_046556075.1">
    <property type="nucleotide sequence ID" value="NZ_LAHO01000002.1"/>
</dbReference>
<evidence type="ECO:0000256" key="5">
    <source>
        <dbReference type="ARBA" id="ARBA00036184"/>
    </source>
</evidence>